<gene>
    <name evidence="3" type="ORF">SI859A1_03540</name>
</gene>
<keyword evidence="3" id="KW-0067">ATP-binding</keyword>
<sequence>MFRAGGLKVGAGLSISPRATTLLQQSRRAAESYWAAAEAPPLGQVELLASLKAAGFGRDLSQQQTPNVARLAALPSAATFSVPGAGKTTEALAFFTLRAVPGDRLLVIAPKNAFAAWDEQIRECLPLTEATFERLRGGRDRIAAALGNDPGLMLMTYQQLPRVQDLIAKHLAQYRTFVFLDESHRIKAGVTGASGRSVIELAHLPVGKLVMSGTPMPQAVSDLIPQFQFLYPEISAEEDTVVDLMRPIHVRTNKKQLDLPEVTRNLVSLPMAPVQGELYELMRLEVAREASALLDIQGRQTFRALGRSVSRLLQFVSNPSLLAAQIGFAHHDLLAAVLAEGEGPKLQYVLKRARQLSREGHKVLIWSSFVRNVEYMASRLADLGAVYIHGGVDAGDEDDADTREGKIKAFHDDENVRVMVANPAAASEGISLHRVCHHAIYLDRTFNAAHYLQSEDRIHRFGLPRDQKTIIEIVECTRTVDETVRSRLGFKIGEMARALNDSSLAPDPIQIDPIDVEAEDFEEYTTGLQLDDVRALVELGRSS</sequence>
<evidence type="ECO:0000259" key="2">
    <source>
        <dbReference type="PROSITE" id="PS51194"/>
    </source>
</evidence>
<accession>Q1YE77</accession>
<name>Q1YE77_AURMS</name>
<keyword evidence="1" id="KW-0378">Hydrolase</keyword>
<dbReference type="GO" id="GO:0004386">
    <property type="term" value="F:helicase activity"/>
    <property type="evidence" value="ECO:0007669"/>
    <property type="project" value="UniProtKB-KW"/>
</dbReference>
<dbReference type="GO" id="GO:0005524">
    <property type="term" value="F:ATP binding"/>
    <property type="evidence" value="ECO:0007669"/>
    <property type="project" value="InterPro"/>
</dbReference>
<keyword evidence="4" id="KW-1185">Reference proteome</keyword>
<dbReference type="Proteomes" id="UP000000321">
    <property type="component" value="Unassembled WGS sequence"/>
</dbReference>
<feature type="domain" description="Helicase C-terminal" evidence="2">
    <location>
        <begin position="345"/>
        <end position="503"/>
    </location>
</feature>
<dbReference type="HOGENOM" id="CLU_016760_1_0_5"/>
<dbReference type="Gene3D" id="3.40.50.10810">
    <property type="entry name" value="Tandem AAA-ATPase domain"/>
    <property type="match status" value="1"/>
</dbReference>
<dbReference type="InterPro" id="IPR038718">
    <property type="entry name" value="SNF2-like_sf"/>
</dbReference>
<dbReference type="InterPro" id="IPR014001">
    <property type="entry name" value="Helicase_ATP-bd"/>
</dbReference>
<dbReference type="SUPFAM" id="SSF52540">
    <property type="entry name" value="P-loop containing nucleoside triphosphate hydrolases"/>
    <property type="match status" value="2"/>
</dbReference>
<dbReference type="GO" id="GO:0016787">
    <property type="term" value="F:hydrolase activity"/>
    <property type="evidence" value="ECO:0007669"/>
    <property type="project" value="UniProtKB-KW"/>
</dbReference>
<dbReference type="AlphaFoldDB" id="Q1YE77"/>
<keyword evidence="3" id="KW-0347">Helicase</keyword>
<reference evidence="3 4" key="1">
    <citation type="journal article" date="2008" name="Appl. Environ. Microbiol.">
        <title>Genomic insights into Mn(II) oxidation by the marine alphaproteobacterium Aurantimonas sp. strain SI85-9A1.</title>
        <authorList>
            <person name="Dick G.J."/>
            <person name="Podell S."/>
            <person name="Johnson H.A."/>
            <person name="Rivera-Espinoza Y."/>
            <person name="Bernier-Latmani R."/>
            <person name="McCarthy J.K."/>
            <person name="Torpey J.W."/>
            <person name="Clement B.G."/>
            <person name="Gaasterland T."/>
            <person name="Tebo B.M."/>
        </authorList>
    </citation>
    <scope>NUCLEOTIDE SEQUENCE [LARGE SCALE GENOMIC DNA]</scope>
    <source>
        <strain evidence="3 4">SI85-9A1</strain>
    </source>
</reference>
<comment type="caution">
    <text evidence="3">The sequence shown here is derived from an EMBL/GenBank/DDBJ whole genome shotgun (WGS) entry which is preliminary data.</text>
</comment>
<dbReference type="PROSITE" id="PS51194">
    <property type="entry name" value="HELICASE_CTER"/>
    <property type="match status" value="1"/>
</dbReference>
<evidence type="ECO:0000313" key="4">
    <source>
        <dbReference type="Proteomes" id="UP000000321"/>
    </source>
</evidence>
<dbReference type="Pfam" id="PF00176">
    <property type="entry name" value="SNF2-rel_dom"/>
    <property type="match status" value="1"/>
</dbReference>
<dbReference type="Gene3D" id="3.40.50.300">
    <property type="entry name" value="P-loop containing nucleotide triphosphate hydrolases"/>
    <property type="match status" value="1"/>
</dbReference>
<organism evidence="3 4">
    <name type="scientific">Aurantimonas manganoxydans (strain ATCC BAA-1229 / DSM 21871 / SI85-9A1)</name>
    <dbReference type="NCBI Taxonomy" id="287752"/>
    <lineage>
        <taxon>Bacteria</taxon>
        <taxon>Pseudomonadati</taxon>
        <taxon>Pseudomonadota</taxon>
        <taxon>Alphaproteobacteria</taxon>
        <taxon>Hyphomicrobiales</taxon>
        <taxon>Aurantimonadaceae</taxon>
        <taxon>Aurantimonas</taxon>
    </lineage>
</organism>
<dbReference type="EMBL" id="AAPJ01000009">
    <property type="protein sequence ID" value="EAS48522.1"/>
    <property type="molecule type" value="Genomic_DNA"/>
</dbReference>
<dbReference type="BioCyc" id="AURANTIMONAS:SI859A1_03540-MONOMER"/>
<evidence type="ECO:0000256" key="1">
    <source>
        <dbReference type="ARBA" id="ARBA00022801"/>
    </source>
</evidence>
<dbReference type="CDD" id="cd18793">
    <property type="entry name" value="SF2_C_SNF"/>
    <property type="match status" value="1"/>
</dbReference>
<dbReference type="InterPro" id="IPR027417">
    <property type="entry name" value="P-loop_NTPase"/>
</dbReference>
<evidence type="ECO:0000313" key="3">
    <source>
        <dbReference type="EMBL" id="EAS48522.1"/>
    </source>
</evidence>
<dbReference type="SMART" id="SM00487">
    <property type="entry name" value="DEXDc"/>
    <property type="match status" value="1"/>
</dbReference>
<dbReference type="SMART" id="SM00490">
    <property type="entry name" value="HELICc"/>
    <property type="match status" value="1"/>
</dbReference>
<protein>
    <submittedName>
        <fullName evidence="3">Putative helicase</fullName>
    </submittedName>
</protein>
<proteinExistence type="predicted"/>
<dbReference type="Pfam" id="PF00271">
    <property type="entry name" value="Helicase_C"/>
    <property type="match status" value="1"/>
</dbReference>
<dbReference type="InterPro" id="IPR000330">
    <property type="entry name" value="SNF2_N"/>
</dbReference>
<dbReference type="PANTHER" id="PTHR10799">
    <property type="entry name" value="SNF2/RAD54 HELICASE FAMILY"/>
    <property type="match status" value="1"/>
</dbReference>
<dbReference type="InterPro" id="IPR049730">
    <property type="entry name" value="SNF2/RAD54-like_C"/>
</dbReference>
<keyword evidence="3" id="KW-0547">Nucleotide-binding</keyword>
<dbReference type="InterPro" id="IPR001650">
    <property type="entry name" value="Helicase_C-like"/>
</dbReference>